<dbReference type="RefSeq" id="XP_025837356.1">
    <property type="nucleotide sequence ID" value="XM_025981571.1"/>
</dbReference>
<feature type="signal peptide" evidence="9">
    <location>
        <begin position="1"/>
        <end position="18"/>
    </location>
</feature>
<evidence type="ECO:0000256" key="3">
    <source>
        <dbReference type="ARBA" id="ARBA00008743"/>
    </source>
</evidence>
<keyword evidence="6 9" id="KW-0256">Endoplasmic reticulum</keyword>
<evidence type="ECO:0000259" key="10">
    <source>
        <dbReference type="Pfam" id="PF03345"/>
    </source>
</evidence>
<dbReference type="InterPro" id="IPR055459">
    <property type="entry name" value="OST48_MD"/>
</dbReference>
<evidence type="ECO:0000259" key="11">
    <source>
        <dbReference type="Pfam" id="PF23358"/>
    </source>
</evidence>
<dbReference type="InterPro" id="IPR005013">
    <property type="entry name" value="DDOST_48_kDa_subunit"/>
</dbReference>
<name>A0A7F5RN47_AGRPL</name>
<evidence type="ECO:0000313" key="12">
    <source>
        <dbReference type="Proteomes" id="UP000192223"/>
    </source>
</evidence>
<feature type="domain" description="OST48 N-terminal" evidence="10">
    <location>
        <begin position="20"/>
        <end position="282"/>
    </location>
</feature>
<reference evidence="13" key="1">
    <citation type="submission" date="2025-08" db="UniProtKB">
        <authorList>
            <consortium name="RefSeq"/>
        </authorList>
    </citation>
    <scope>IDENTIFICATION</scope>
</reference>
<evidence type="ECO:0000256" key="5">
    <source>
        <dbReference type="ARBA" id="ARBA00022692"/>
    </source>
</evidence>
<gene>
    <name evidence="13" type="primary">LOC108745222</name>
</gene>
<dbReference type="PANTHER" id="PTHR10830:SF0">
    <property type="entry name" value="DOLICHYL-DIPHOSPHOOLIGOSACCHARIDE--PROTEIN GLYCOSYLTRANSFERASE 48 KDA SUBUNIT"/>
    <property type="match status" value="1"/>
</dbReference>
<organism evidence="12 13">
    <name type="scientific">Agrilus planipennis</name>
    <name type="common">Emerald ash borer</name>
    <name type="synonym">Agrilus marcopoli</name>
    <dbReference type="NCBI Taxonomy" id="224129"/>
    <lineage>
        <taxon>Eukaryota</taxon>
        <taxon>Metazoa</taxon>
        <taxon>Ecdysozoa</taxon>
        <taxon>Arthropoda</taxon>
        <taxon>Hexapoda</taxon>
        <taxon>Insecta</taxon>
        <taxon>Pterygota</taxon>
        <taxon>Neoptera</taxon>
        <taxon>Endopterygota</taxon>
        <taxon>Coleoptera</taxon>
        <taxon>Polyphaga</taxon>
        <taxon>Elateriformia</taxon>
        <taxon>Buprestoidea</taxon>
        <taxon>Buprestidae</taxon>
        <taxon>Agrilinae</taxon>
        <taxon>Agrilus</taxon>
    </lineage>
</organism>
<evidence type="ECO:0000256" key="1">
    <source>
        <dbReference type="ARBA" id="ARBA00004115"/>
    </source>
</evidence>
<dbReference type="InParanoid" id="A0A7F5RN47"/>
<dbReference type="Proteomes" id="UP000192223">
    <property type="component" value="Unplaced"/>
</dbReference>
<evidence type="ECO:0000256" key="9">
    <source>
        <dbReference type="RuleBase" id="RU361142"/>
    </source>
</evidence>
<keyword evidence="8 9" id="KW-0472">Membrane</keyword>
<feature type="domain" description="OST48 middle" evidence="11">
    <location>
        <begin position="296"/>
        <end position="433"/>
    </location>
</feature>
<keyword evidence="5 9" id="KW-0812">Transmembrane</keyword>
<comment type="pathway">
    <text evidence="2 9">Protein modification; protein glycosylation.</text>
</comment>
<dbReference type="InterPro" id="IPR055457">
    <property type="entry name" value="OST48_N"/>
</dbReference>
<evidence type="ECO:0000256" key="4">
    <source>
        <dbReference type="ARBA" id="ARBA00013350"/>
    </source>
</evidence>
<dbReference type="AlphaFoldDB" id="A0A7F5RN47"/>
<feature type="chain" id="PRO_5029035830" description="Dolichyl-diphosphooligosaccharide--protein glycosyltransferase 48 kDa subunit" evidence="9">
    <location>
        <begin position="19"/>
        <end position="443"/>
    </location>
</feature>
<dbReference type="UniPathway" id="UPA00378"/>
<dbReference type="Pfam" id="PF23358">
    <property type="entry name" value="OST48_MD"/>
    <property type="match status" value="1"/>
</dbReference>
<proteinExistence type="inferred from homology"/>
<dbReference type="OrthoDB" id="29105at2759"/>
<feature type="transmembrane region" description="Helical" evidence="9">
    <location>
        <begin position="410"/>
        <end position="433"/>
    </location>
</feature>
<evidence type="ECO:0000256" key="6">
    <source>
        <dbReference type="ARBA" id="ARBA00022824"/>
    </source>
</evidence>
<keyword evidence="12" id="KW-1185">Reference proteome</keyword>
<evidence type="ECO:0000256" key="2">
    <source>
        <dbReference type="ARBA" id="ARBA00004922"/>
    </source>
</evidence>
<comment type="subcellular location">
    <subcellularLocation>
        <location evidence="1 9">Endoplasmic reticulum membrane</location>
        <topology evidence="1 9">Single-pass type I membrane protein</topology>
    </subcellularLocation>
</comment>
<evidence type="ECO:0000313" key="13">
    <source>
        <dbReference type="RefSeq" id="XP_025837356.1"/>
    </source>
</evidence>
<dbReference type="KEGG" id="apln:108745222"/>
<keyword evidence="9" id="KW-0732">Signal</keyword>
<dbReference type="PANTHER" id="PTHR10830">
    <property type="entry name" value="DOLICHYL-DIPHOSPHOOLIGOSACCHARIDE--PROTEIN GLYCOSYLTRANSFERASE 48 KDA SUBUNIT"/>
    <property type="match status" value="1"/>
</dbReference>
<dbReference type="GO" id="GO:0008250">
    <property type="term" value="C:oligosaccharyltransferase complex"/>
    <property type="evidence" value="ECO:0007669"/>
    <property type="project" value="TreeGrafter"/>
</dbReference>
<comment type="similarity">
    <text evidence="3 9">Belongs to the DDOST 48 kDa subunit family.</text>
</comment>
<comment type="subunit">
    <text evidence="9">Component of the oligosaccharyltransferase (OST) complex.</text>
</comment>
<dbReference type="FunCoup" id="A0A7F5RN47">
    <property type="interactions" value="1849"/>
</dbReference>
<dbReference type="GO" id="GO:0018279">
    <property type="term" value="P:protein N-linked glycosylation via asparagine"/>
    <property type="evidence" value="ECO:0007669"/>
    <property type="project" value="UniProtKB-UniRule"/>
</dbReference>
<dbReference type="Pfam" id="PF03345">
    <property type="entry name" value="OST48_N"/>
    <property type="match status" value="1"/>
</dbReference>
<dbReference type="GeneID" id="108745222"/>
<evidence type="ECO:0000256" key="8">
    <source>
        <dbReference type="ARBA" id="ARBA00023136"/>
    </source>
</evidence>
<comment type="function">
    <text evidence="9">Subunit of the oligosaccharyl transferase (OST) complex that catalyzes the initial transfer of a defined glycan (Glc(3)Man(9)GlcNAc(2) in eukaryotes) from the lipid carrier dolichol-pyrophosphate to an asparagine residue within an Asn-X-Ser/Thr consensus motif in nascent polypeptide chains, the first step in protein N-glycosylation. N-glycosylation occurs cotranslationally and the complex associates with the Sec61 complex at the channel-forming translocon complex that mediates protein translocation across the endoplasmic reticulum (ER).</text>
</comment>
<evidence type="ECO:0000256" key="7">
    <source>
        <dbReference type="ARBA" id="ARBA00022989"/>
    </source>
</evidence>
<keyword evidence="7 9" id="KW-1133">Transmembrane helix</keyword>
<accession>A0A7F5RN47</accession>
<protein>
    <recommendedName>
        <fullName evidence="4 9">Dolichyl-diphosphooligosaccharide--protein glycosyltransferase 48 kDa subunit</fullName>
        <shortName evidence="9">Oligosaccharyl transferase 48 kDa subunit</shortName>
    </recommendedName>
</protein>
<sequence length="443" mass="50102">MRFPGILLISLFINSISAKSTLVLLDNVLIKETHYTFFQSLRDRGYELTFKIADDSSLHLAKYGEYIYENLIIFAPSVEEFGGSLSVDTITQFIDDGGNVLVAASSSTGDAIRELASECGLEIDEEGAYVIDHFNFDATDSGQHTKIIVPSKNLIDAPVIVGDKTEIDNNSEKQELSPLLYQGTGILIDTENPLVLPLLTADSTAYSYNPNQPIKEYPHAVGKNVVLIAGLQARNNARVVFSGSLSFFSDEFITSPLEKPQDEIKFNRTGNKIVADEISKWVFKEHGTLRVRSVKHHKLGETEPPKAYTVMDKVVYTIEIDILKDGEWVPFEADDIQLEFVRIDPFIRTTLKRQSSGEYQAKFKIPDVYGVYQFKVDYDRVGYTHLYSTTQVSVRPLQHTQYERFIPSAYPYYASAFSMMFGVFIFSFVFLHFKDEPEKKKSD</sequence>
<dbReference type="CTD" id="31849"/>